<feature type="chain" id="PRO_5032631881" evidence="1">
    <location>
        <begin position="34"/>
        <end position="111"/>
    </location>
</feature>
<feature type="signal peptide" evidence="1">
    <location>
        <begin position="1"/>
        <end position="33"/>
    </location>
</feature>
<accession>A0A816IEC7</accession>
<dbReference type="EMBL" id="HG994367">
    <property type="protein sequence ID" value="CAF1708038.1"/>
    <property type="molecule type" value="Genomic_DNA"/>
</dbReference>
<proteinExistence type="predicted"/>
<gene>
    <name evidence="2" type="ORF">DARMORV10_C03P66660.1</name>
</gene>
<evidence type="ECO:0000256" key="1">
    <source>
        <dbReference type="SAM" id="SignalP"/>
    </source>
</evidence>
<dbReference type="Proteomes" id="UP001295469">
    <property type="component" value="Chromosome C03"/>
</dbReference>
<feature type="non-terminal residue" evidence="2">
    <location>
        <position position="1"/>
    </location>
</feature>
<evidence type="ECO:0000313" key="2">
    <source>
        <dbReference type="EMBL" id="CAF1708038.1"/>
    </source>
</evidence>
<keyword evidence="1" id="KW-0732">Signal</keyword>
<name>A0A816IEC7_BRANA</name>
<reference evidence="2" key="1">
    <citation type="submission" date="2021-01" db="EMBL/GenBank/DDBJ databases">
        <authorList>
            <consortium name="Genoscope - CEA"/>
            <person name="William W."/>
        </authorList>
    </citation>
    <scope>NUCLEOTIDE SEQUENCE</scope>
</reference>
<dbReference type="AlphaFoldDB" id="A0A816IEC7"/>
<protein>
    <submittedName>
        <fullName evidence="2">(rape) hypothetical protein</fullName>
    </submittedName>
</protein>
<organism evidence="2">
    <name type="scientific">Brassica napus</name>
    <name type="common">Rape</name>
    <dbReference type="NCBI Taxonomy" id="3708"/>
    <lineage>
        <taxon>Eukaryota</taxon>
        <taxon>Viridiplantae</taxon>
        <taxon>Streptophyta</taxon>
        <taxon>Embryophyta</taxon>
        <taxon>Tracheophyta</taxon>
        <taxon>Spermatophyta</taxon>
        <taxon>Magnoliopsida</taxon>
        <taxon>eudicotyledons</taxon>
        <taxon>Gunneridae</taxon>
        <taxon>Pentapetalae</taxon>
        <taxon>rosids</taxon>
        <taxon>malvids</taxon>
        <taxon>Brassicales</taxon>
        <taxon>Brassicaceae</taxon>
        <taxon>Brassiceae</taxon>
        <taxon>Brassica</taxon>
    </lineage>
</organism>
<sequence length="111" mass="12220">DCFCEEKRIFRAIGVFSVFLFSRLLLSVAKGSGDETEGYKSASHGEVSLRQDYSQLAAETGLKRRTSWESVSLSSPQSLILFVNPQAKVSCFGISLDRLNMFSAVSLISLC</sequence>